<dbReference type="Proteomes" id="UP000007590">
    <property type="component" value="Chromosome"/>
</dbReference>
<proteinExistence type="predicted"/>
<gene>
    <name evidence="2" type="ordered locus">Solca_2137</name>
</gene>
<dbReference type="HOGENOM" id="CLU_1843795_0_0_10"/>
<sequence>MRVYLIISFILLSQFSCNAQTGTLNASSFVKSLEKEIDKTANNDLFNDTVTFQVANKSKRFYTINEIRNNWDKVKTLFKGTDYTLNKEKSTTTTVEGNYVLMSHRYKYIIGVNNKGKIMLVKEVKAKLPPDAPPIPAGQ</sequence>
<evidence type="ECO:0000256" key="1">
    <source>
        <dbReference type="SAM" id="SignalP"/>
    </source>
</evidence>
<evidence type="ECO:0000313" key="3">
    <source>
        <dbReference type="Proteomes" id="UP000007590"/>
    </source>
</evidence>
<feature type="signal peptide" evidence="1">
    <location>
        <begin position="1"/>
        <end position="19"/>
    </location>
</feature>
<accession>H8KU78</accession>
<evidence type="ECO:0000313" key="2">
    <source>
        <dbReference type="EMBL" id="AFD07190.1"/>
    </source>
</evidence>
<protein>
    <recommendedName>
        <fullName evidence="4">Beta-lactamase-inhibitor-like PepSY-like domain-containing protein</fullName>
    </recommendedName>
</protein>
<dbReference type="RefSeq" id="WP_014680417.1">
    <property type="nucleotide sequence ID" value="NC_017770.1"/>
</dbReference>
<keyword evidence="1" id="KW-0732">Signal</keyword>
<evidence type="ECO:0008006" key="4">
    <source>
        <dbReference type="Google" id="ProtNLM"/>
    </source>
</evidence>
<reference evidence="2" key="1">
    <citation type="submission" date="2012-02" db="EMBL/GenBank/DDBJ databases">
        <title>The complete genome of Solitalea canadensis DSM 3403.</title>
        <authorList>
            <consortium name="US DOE Joint Genome Institute (JGI-PGF)"/>
            <person name="Lucas S."/>
            <person name="Copeland A."/>
            <person name="Lapidus A."/>
            <person name="Glavina del Rio T."/>
            <person name="Dalin E."/>
            <person name="Tice H."/>
            <person name="Bruce D."/>
            <person name="Goodwin L."/>
            <person name="Pitluck S."/>
            <person name="Peters L."/>
            <person name="Ovchinnikova G."/>
            <person name="Lu M."/>
            <person name="Kyrpides N."/>
            <person name="Mavromatis K."/>
            <person name="Ivanova N."/>
            <person name="Brettin T."/>
            <person name="Detter J.C."/>
            <person name="Han C."/>
            <person name="Larimer F."/>
            <person name="Land M."/>
            <person name="Hauser L."/>
            <person name="Markowitz V."/>
            <person name="Cheng J.-F."/>
            <person name="Hugenholtz P."/>
            <person name="Woyke T."/>
            <person name="Wu D."/>
            <person name="Spring S."/>
            <person name="Schroeder M."/>
            <person name="Kopitz M."/>
            <person name="Brambilla E."/>
            <person name="Klenk H.-P."/>
            <person name="Eisen J.A."/>
        </authorList>
    </citation>
    <scope>NUCLEOTIDE SEQUENCE</scope>
    <source>
        <strain evidence="2">DSM 3403</strain>
    </source>
</reference>
<keyword evidence="3" id="KW-1185">Reference proteome</keyword>
<dbReference type="STRING" id="929556.Solca_2137"/>
<name>H8KU78_SOLCM</name>
<feature type="chain" id="PRO_5003613903" description="Beta-lactamase-inhibitor-like PepSY-like domain-containing protein" evidence="1">
    <location>
        <begin position="20"/>
        <end position="139"/>
    </location>
</feature>
<dbReference type="EMBL" id="CP003349">
    <property type="protein sequence ID" value="AFD07190.1"/>
    <property type="molecule type" value="Genomic_DNA"/>
</dbReference>
<dbReference type="AlphaFoldDB" id="H8KU78"/>
<dbReference type="KEGG" id="scn:Solca_2137"/>
<organism evidence="2 3">
    <name type="scientific">Solitalea canadensis (strain ATCC 29591 / DSM 3403 / JCM 21819 / LMG 8368 / NBRC 15130 / NCIMB 12057 / USAM 9D)</name>
    <name type="common">Flexibacter canadensis</name>
    <dbReference type="NCBI Taxonomy" id="929556"/>
    <lineage>
        <taxon>Bacteria</taxon>
        <taxon>Pseudomonadati</taxon>
        <taxon>Bacteroidota</taxon>
        <taxon>Sphingobacteriia</taxon>
        <taxon>Sphingobacteriales</taxon>
        <taxon>Sphingobacteriaceae</taxon>
        <taxon>Solitalea</taxon>
    </lineage>
</organism>